<dbReference type="Proteomes" id="UP000460272">
    <property type="component" value="Unassembled WGS sequence"/>
</dbReference>
<dbReference type="InterPro" id="IPR051681">
    <property type="entry name" value="Ser/Thr_Kinases-Pseudokinases"/>
</dbReference>
<dbReference type="PANTHER" id="PTHR44329">
    <property type="entry name" value="SERINE/THREONINE-PROTEIN KINASE TNNI3K-RELATED"/>
    <property type="match status" value="1"/>
</dbReference>
<keyword evidence="3" id="KW-1185">Reference proteome</keyword>
<dbReference type="GO" id="GO:0005524">
    <property type="term" value="F:ATP binding"/>
    <property type="evidence" value="ECO:0007669"/>
    <property type="project" value="InterPro"/>
</dbReference>
<dbReference type="OrthoDB" id="4149396at2"/>
<dbReference type="InterPro" id="IPR011009">
    <property type="entry name" value="Kinase-like_dom_sf"/>
</dbReference>
<evidence type="ECO:0000259" key="1">
    <source>
        <dbReference type="PROSITE" id="PS50011"/>
    </source>
</evidence>
<dbReference type="GO" id="GO:0004674">
    <property type="term" value="F:protein serine/threonine kinase activity"/>
    <property type="evidence" value="ECO:0007669"/>
    <property type="project" value="TreeGrafter"/>
</dbReference>
<accession>A0A6P2C426</accession>
<gene>
    <name evidence="2" type="ORF">EAS64_01645</name>
</gene>
<comment type="caution">
    <text evidence="2">The sequence shown here is derived from an EMBL/GenBank/DDBJ whole genome shotgun (WGS) entry which is preliminary data.</text>
</comment>
<dbReference type="EMBL" id="RPFW01000001">
    <property type="protein sequence ID" value="TVZ06172.1"/>
    <property type="molecule type" value="Genomic_DNA"/>
</dbReference>
<dbReference type="RefSeq" id="WP_145850926.1">
    <property type="nucleotide sequence ID" value="NZ_RPFW01000001.1"/>
</dbReference>
<dbReference type="InterPro" id="IPR000719">
    <property type="entry name" value="Prot_kinase_dom"/>
</dbReference>
<name>A0A6P2C426_9ACTN</name>
<dbReference type="PROSITE" id="PS50011">
    <property type="entry name" value="PROTEIN_KINASE_DOM"/>
    <property type="match status" value="1"/>
</dbReference>
<evidence type="ECO:0000313" key="2">
    <source>
        <dbReference type="EMBL" id="TVZ06172.1"/>
    </source>
</evidence>
<sequence length="533" mass="55262">MRRQSGRALRMGFVLDVAGYGGRSVPGRDSVQQRLRRLVVATLAECGLRLDATVVDHQWTGDGINAILPADIDPTAVLAVLLRSLTASLSRDNAEHADRIRLRMAIGVGLVERNVAGFGGPVIVDINRLVDSAALRSALDAEPTADLAVALSDHAFALIIQPGYPGIPVAQFTRADVAAKEFSGPAWIWVSTRQWSEPAYLPLGPGDPREADGWRIVARLGEGQAGTVYLANVAGAAGAAVPGASPFGGGRAIDGGSGFAGESIFGGDADDDDGDSGAVNSGWAAVKMFDQQLTADPDVRRRLPVGVLAASVVRHPHLTSVIDCGALAGRGQRWVASTLVRGPSLAAVVTETGPLPAETPGWIALGVAGALAMLHETGLAHHAVCPRNVLLGGHGPVLTDFGTSRAALVAGPGAAADDVLMLGVTALYAATGRSPWADIPAPLAPGIRVTVSVPPGESDLDGCPPWLAPIVLACLAADPAKRPTAERLHAWLLAEVGHQPRSWLPGPVAARVTECQALPPPRGRLRWPRGRES</sequence>
<dbReference type="PANTHER" id="PTHR44329:SF214">
    <property type="entry name" value="PROTEIN KINASE DOMAIN-CONTAINING PROTEIN"/>
    <property type="match status" value="1"/>
</dbReference>
<protein>
    <recommendedName>
        <fullName evidence="1">Protein kinase domain-containing protein</fullName>
    </recommendedName>
</protein>
<dbReference type="AlphaFoldDB" id="A0A6P2C426"/>
<feature type="domain" description="Protein kinase" evidence="1">
    <location>
        <begin position="214"/>
        <end position="533"/>
    </location>
</feature>
<proteinExistence type="predicted"/>
<dbReference type="SUPFAM" id="SSF56112">
    <property type="entry name" value="Protein kinase-like (PK-like)"/>
    <property type="match status" value="1"/>
</dbReference>
<evidence type="ECO:0000313" key="3">
    <source>
        <dbReference type="Proteomes" id="UP000460272"/>
    </source>
</evidence>
<reference evidence="2 3" key="1">
    <citation type="submission" date="2018-11" db="EMBL/GenBank/DDBJ databases">
        <title>Trebonia kvetii gen.nov., sp.nov., a novel acidophilic actinobacterium, and proposal of the new actinobacterial family Treboniaceae fam. nov.</title>
        <authorList>
            <person name="Rapoport D."/>
            <person name="Sagova-Mareckova M."/>
            <person name="Sedlacek I."/>
            <person name="Provaznik J."/>
            <person name="Kralova S."/>
            <person name="Pavlinic D."/>
            <person name="Benes V."/>
            <person name="Kopecky J."/>
        </authorList>
    </citation>
    <scope>NUCLEOTIDE SEQUENCE [LARGE SCALE GENOMIC DNA]</scope>
    <source>
        <strain evidence="2 3">15Tr583</strain>
    </source>
</reference>
<organism evidence="2 3">
    <name type="scientific">Trebonia kvetii</name>
    <dbReference type="NCBI Taxonomy" id="2480626"/>
    <lineage>
        <taxon>Bacteria</taxon>
        <taxon>Bacillati</taxon>
        <taxon>Actinomycetota</taxon>
        <taxon>Actinomycetes</taxon>
        <taxon>Streptosporangiales</taxon>
        <taxon>Treboniaceae</taxon>
        <taxon>Trebonia</taxon>
    </lineage>
</organism>
<dbReference type="Gene3D" id="1.10.510.10">
    <property type="entry name" value="Transferase(Phosphotransferase) domain 1"/>
    <property type="match status" value="2"/>
</dbReference>